<feature type="transmembrane region" description="Helical" evidence="16">
    <location>
        <begin position="35"/>
        <end position="55"/>
    </location>
</feature>
<dbReference type="SUPFAM" id="SSF90123">
    <property type="entry name" value="ABC transporter transmembrane region"/>
    <property type="match status" value="2"/>
</dbReference>
<comment type="subcellular location">
    <subcellularLocation>
        <location evidence="2">Cell membrane</location>
        <topology evidence="2">Multi-pass membrane protein</topology>
    </subcellularLocation>
    <subcellularLocation>
        <location evidence="1">Vacuole membrane</location>
        <topology evidence="1">Multi-pass membrane protein</topology>
    </subcellularLocation>
</comment>
<feature type="transmembrane region" description="Helical" evidence="16">
    <location>
        <begin position="67"/>
        <end position="89"/>
    </location>
</feature>
<dbReference type="InterPro" id="IPR005292">
    <property type="entry name" value="MRP"/>
</dbReference>
<dbReference type="Pfam" id="PF24357">
    <property type="entry name" value="TMD0_ABC"/>
    <property type="match status" value="1"/>
</dbReference>
<reference evidence="19 20" key="1">
    <citation type="submission" date="2020-06" db="EMBL/GenBank/DDBJ databases">
        <authorList>
            <person name="Li R."/>
            <person name="Bekaert M."/>
        </authorList>
    </citation>
    <scope>NUCLEOTIDE SEQUENCE [LARGE SCALE GENOMIC DNA]</scope>
    <source>
        <strain evidence="20">wild</strain>
    </source>
</reference>
<keyword evidence="8" id="KW-0677">Repeat</keyword>
<feature type="domain" description="ABC transporter" evidence="17">
    <location>
        <begin position="645"/>
        <end position="869"/>
    </location>
</feature>
<dbReference type="CDD" id="cd18595">
    <property type="entry name" value="ABC_6TM_MRP1_2_3_6_D1_like"/>
    <property type="match status" value="1"/>
</dbReference>
<feature type="transmembrane region" description="Helical" evidence="16">
    <location>
        <begin position="166"/>
        <end position="186"/>
    </location>
</feature>
<evidence type="ECO:0000256" key="9">
    <source>
        <dbReference type="ARBA" id="ARBA00022741"/>
    </source>
</evidence>
<evidence type="ECO:0000256" key="5">
    <source>
        <dbReference type="ARBA" id="ARBA00022475"/>
    </source>
</evidence>
<dbReference type="GO" id="GO:0016887">
    <property type="term" value="F:ATP hydrolysis activity"/>
    <property type="evidence" value="ECO:0007669"/>
    <property type="project" value="InterPro"/>
</dbReference>
<evidence type="ECO:0000259" key="17">
    <source>
        <dbReference type="PROSITE" id="PS50893"/>
    </source>
</evidence>
<dbReference type="FunFam" id="1.20.1560.10:FF:000001">
    <property type="entry name" value="ATP-binding cassette subfamily C member 1"/>
    <property type="match status" value="1"/>
</dbReference>
<feature type="transmembrane region" description="Helical" evidence="16">
    <location>
        <begin position="1037"/>
        <end position="1061"/>
    </location>
</feature>
<evidence type="ECO:0000256" key="14">
    <source>
        <dbReference type="ARBA" id="ARBA00024220"/>
    </source>
</evidence>
<dbReference type="Pfam" id="PF00664">
    <property type="entry name" value="ABC_membrane"/>
    <property type="match status" value="2"/>
</dbReference>
<dbReference type="InterPro" id="IPR017871">
    <property type="entry name" value="ABC_transporter-like_CS"/>
</dbReference>
<feature type="transmembrane region" description="Helical" evidence="16">
    <location>
        <begin position="1133"/>
        <end position="1153"/>
    </location>
</feature>
<evidence type="ECO:0000256" key="7">
    <source>
        <dbReference type="ARBA" id="ARBA00022692"/>
    </source>
</evidence>
<dbReference type="PANTHER" id="PTHR24223:SF443">
    <property type="entry name" value="MULTIDRUG-RESISTANCE LIKE PROTEIN 1, ISOFORM I"/>
    <property type="match status" value="1"/>
</dbReference>
<evidence type="ECO:0000256" key="13">
    <source>
        <dbReference type="ARBA" id="ARBA00023136"/>
    </source>
</evidence>
<feature type="transmembrane region" description="Helical" evidence="16">
    <location>
        <begin position="547"/>
        <end position="575"/>
    </location>
</feature>
<gene>
    <name evidence="19" type="ORF">MCOR_24930</name>
</gene>
<comment type="similarity">
    <text evidence="3">Belongs to the ABC transporter superfamily. ABCC family. Conjugate transporter (TC 3.A.1.208) subfamily.</text>
</comment>
<evidence type="ECO:0000256" key="3">
    <source>
        <dbReference type="ARBA" id="ARBA00009726"/>
    </source>
</evidence>
<dbReference type="InterPro" id="IPR036640">
    <property type="entry name" value="ABC1_TM_sf"/>
</dbReference>
<accession>A0A6J8C0N1</accession>
<feature type="domain" description="ABC transmembrane type-1" evidence="18">
    <location>
        <begin position="371"/>
        <end position="613"/>
    </location>
</feature>
<evidence type="ECO:0000256" key="12">
    <source>
        <dbReference type="ARBA" id="ARBA00022989"/>
    </source>
</evidence>
<dbReference type="PANTHER" id="PTHR24223">
    <property type="entry name" value="ATP-BINDING CASSETTE SUB-FAMILY C"/>
    <property type="match status" value="1"/>
</dbReference>
<feature type="transmembrane region" description="Helical" evidence="16">
    <location>
        <begin position="101"/>
        <end position="121"/>
    </location>
</feature>
<feature type="transmembrane region" description="Helical" evidence="16">
    <location>
        <begin position="334"/>
        <end position="354"/>
    </location>
</feature>
<keyword evidence="20" id="KW-1185">Reference proteome</keyword>
<dbReference type="PROSITE" id="PS00211">
    <property type="entry name" value="ABC_TRANSPORTER_1"/>
    <property type="match status" value="2"/>
</dbReference>
<evidence type="ECO:0000256" key="16">
    <source>
        <dbReference type="SAM" id="Phobius"/>
    </source>
</evidence>
<dbReference type="NCBIfam" id="TIGR00957">
    <property type="entry name" value="MRP_assoc_pro"/>
    <property type="match status" value="1"/>
</dbReference>
<dbReference type="PROSITE" id="PS50893">
    <property type="entry name" value="ABC_TRANSPORTER_2"/>
    <property type="match status" value="2"/>
</dbReference>
<dbReference type="Pfam" id="PF00005">
    <property type="entry name" value="ABC_tran"/>
    <property type="match status" value="2"/>
</dbReference>
<dbReference type="GO" id="GO:0005524">
    <property type="term" value="F:ATP binding"/>
    <property type="evidence" value="ECO:0007669"/>
    <property type="project" value="UniProtKB-KW"/>
</dbReference>
<evidence type="ECO:0000256" key="8">
    <source>
        <dbReference type="ARBA" id="ARBA00022737"/>
    </source>
</evidence>
<feature type="transmembrane region" description="Helical" evidence="16">
    <location>
        <begin position="446"/>
        <end position="464"/>
    </location>
</feature>
<feature type="transmembrane region" description="Helical" evidence="16">
    <location>
        <begin position="133"/>
        <end position="154"/>
    </location>
</feature>
<dbReference type="FunFam" id="3.40.50.300:FF:000293">
    <property type="entry name" value="ATP binding cassette subfamily C member 1"/>
    <property type="match status" value="1"/>
</dbReference>
<feature type="transmembrane region" description="Helical" evidence="16">
    <location>
        <begin position="971"/>
        <end position="996"/>
    </location>
</feature>
<evidence type="ECO:0000256" key="11">
    <source>
        <dbReference type="ARBA" id="ARBA00022967"/>
    </source>
</evidence>
<feature type="transmembrane region" description="Helical" evidence="16">
    <location>
        <begin position="470"/>
        <end position="488"/>
    </location>
</feature>
<dbReference type="InterPro" id="IPR027417">
    <property type="entry name" value="P-loop_NTPase"/>
</dbReference>
<dbReference type="InterPro" id="IPR056227">
    <property type="entry name" value="TMD0_ABC"/>
</dbReference>
<feature type="transmembrane region" description="Helical" evidence="16">
    <location>
        <begin position="1218"/>
        <end position="1239"/>
    </location>
</feature>
<dbReference type="GO" id="GO:0005774">
    <property type="term" value="C:vacuolar membrane"/>
    <property type="evidence" value="ECO:0007669"/>
    <property type="project" value="UniProtKB-SubCell"/>
</dbReference>
<dbReference type="EC" id="7.6.2.3" evidence="14"/>
<evidence type="ECO:0000256" key="1">
    <source>
        <dbReference type="ARBA" id="ARBA00004128"/>
    </source>
</evidence>
<keyword evidence="7 16" id="KW-0812">Transmembrane</keyword>
<evidence type="ECO:0000256" key="4">
    <source>
        <dbReference type="ARBA" id="ARBA00022448"/>
    </source>
</evidence>
<dbReference type="Gene3D" id="1.20.1560.10">
    <property type="entry name" value="ABC transporter type 1, transmembrane domain"/>
    <property type="match status" value="2"/>
</dbReference>
<evidence type="ECO:0000259" key="18">
    <source>
        <dbReference type="PROSITE" id="PS50929"/>
    </source>
</evidence>
<name>A0A6J8C0N1_MYTCO</name>
<dbReference type="GO" id="GO:0015431">
    <property type="term" value="F:ABC-type glutathione S-conjugate transporter activity"/>
    <property type="evidence" value="ECO:0007669"/>
    <property type="project" value="UniProtKB-EC"/>
</dbReference>
<dbReference type="Gene3D" id="3.40.50.300">
    <property type="entry name" value="P-loop containing nucleotide triphosphate hydrolases"/>
    <property type="match status" value="2"/>
</dbReference>
<comment type="catalytic activity">
    <reaction evidence="15">
        <text>leukotriene C4(in) + ATP + H2O = leukotriene C4(out) + ADP + phosphate + H(+)</text>
        <dbReference type="Rhea" id="RHEA:38963"/>
        <dbReference type="ChEBI" id="CHEBI:15377"/>
        <dbReference type="ChEBI" id="CHEBI:15378"/>
        <dbReference type="ChEBI" id="CHEBI:30616"/>
        <dbReference type="ChEBI" id="CHEBI:43474"/>
        <dbReference type="ChEBI" id="CHEBI:57973"/>
        <dbReference type="ChEBI" id="CHEBI:456216"/>
    </reaction>
    <physiologicalReaction direction="left-to-right" evidence="15">
        <dbReference type="Rhea" id="RHEA:38964"/>
    </physiologicalReaction>
</comment>
<keyword evidence="4" id="KW-0813">Transport</keyword>
<evidence type="ECO:0000256" key="2">
    <source>
        <dbReference type="ARBA" id="ARBA00004651"/>
    </source>
</evidence>
<dbReference type="InterPro" id="IPR011527">
    <property type="entry name" value="ABC1_TM_dom"/>
</dbReference>
<evidence type="ECO:0000313" key="19">
    <source>
        <dbReference type="EMBL" id="CAC5389793.1"/>
    </source>
</evidence>
<protein>
    <recommendedName>
        <fullName evidence="14">ABC-type glutathione-S-conjugate transporter</fullName>
        <ecNumber evidence="14">7.6.2.3</ecNumber>
    </recommendedName>
</protein>
<proteinExistence type="inferred from homology"/>
<keyword evidence="5" id="KW-1003">Cell membrane</keyword>
<feature type="domain" description="ABC transmembrane type-1" evidence="18">
    <location>
        <begin position="987"/>
        <end position="1274"/>
    </location>
</feature>
<keyword evidence="9" id="KW-0547">Nucleotide-binding</keyword>
<dbReference type="SUPFAM" id="SSF52540">
    <property type="entry name" value="P-loop containing nucleoside triphosphate hydrolases"/>
    <property type="match status" value="2"/>
</dbReference>
<dbReference type="OrthoDB" id="6500128at2759"/>
<feature type="domain" description="ABC transporter" evidence="17">
    <location>
        <begin position="1311"/>
        <end position="1545"/>
    </location>
</feature>
<feature type="transmembrane region" description="Helical" evidence="16">
    <location>
        <begin position="587"/>
        <end position="612"/>
    </location>
</feature>
<dbReference type="CDD" id="cd03244">
    <property type="entry name" value="ABCC_MRP_domain2"/>
    <property type="match status" value="1"/>
</dbReference>
<evidence type="ECO:0000256" key="10">
    <source>
        <dbReference type="ARBA" id="ARBA00022840"/>
    </source>
</evidence>
<dbReference type="CDD" id="cd18603">
    <property type="entry name" value="ABC_6TM_MRP1_2_3_6_D2_like"/>
    <property type="match status" value="1"/>
</dbReference>
<sequence>MDDTESFCGASEIWDETLLSNNTFPEFTDCFQNTILVWVPCGFLWITAPYYLYYLVSYKGSPRQHSFLNIAKTFISGILFILTIVDVFKAISDHRVNPIPVAVYLAAAIKLFSFFLTICEIQLERIRGFVTSGILFIFWFTSLIASVIPFYTLIIKKVYSDDILRFSLFFLYFLLLLSQFILHCIAEEVSESSSGKYNIGVKPCLEVQASFLSRITYWWMNGLIVTGYKKDLEETDIADLHPRDKSDQVVPNFEKVWKKELKKHAVRDIKPATTTQVPSTSTSAKQRKIQRQDKIQEETPFLGNENEPEVVIKEGAKPEKPQNKASLTKTLFKVYGVDLFKSWGCKLVALIGYTNNRFAGRPEVEWKGYILAAGFFVVAIFQSTFFHQNFHISMTTGMRARSALIAAVFKKSLTMNNEAKKSSTVGEIVNLMSVDCQRFQDVAGQLWMIWSAPLQILLATVLLWQQLGPSVLAGLGVMLLLIPVNIVISTKQRKLQADLMRYKDNRIKMMNEILSGMKVLKLYAWESSFQDKVTEIRKKELDVLRKYAYLNAFSSFSFTCAPFLVTLATFATYIMSSTENYLDAQKAFVSLSLFNILRFPINLLPMMISFIIQTNVSIKRLSAFLKSGDLNSDNVQHEQISGTVIKVKNGTFTWDSEAPPALKNIDLEVAEGELIAVVGTVGSGKSSLISAFLGEMDKLQGRVNVKGKIAYVPQQAWIQNATVKDNILFGREMNLAKYDQVIESCSLKRDFEILTGGDMTEIGEKGINLSGGQKQRISLARAVYNNADIYLLDDPLSAVDSHVGKHMFKNVFGKKGLLKNKTRILVTHGIQWLPMVDRVVVLVDGQISEMGTYEELLSHEGAFAQFLNAYFTEVKEEDEEVDLDNDPEVIEEKCRILERLQSVTHEKCWFDKGKNTERRAEKLQKKAKLVRTISMIDESALPTTENKVKQTDKQVEKLIEKEKEGHGKIEWTVFLSYFKAVGIPAMVIIFLLFMVYQGTSIAANIWLSLWSDDDLLANRSLANTTAYSDKNTMYLGVYGGLGVVQAVLILIYSLLGTLSYVKAAAKLHHNMLVSIMRAPMSFFDTTPSGRIVNRFSGDVQMIDVTLPMTFRMWIMIFFQTLSTVIVISYSTPIFLSVIVPLGIFYYFIQRFYVPSSRQLQRLESTSKSPIYNHFSETLSGATSLRAYKAQDRFIQESLYRVDKNISYYFTKIASQRWLGWRLELIGNLIVFAAALFAVLTPNVEGGVVGLSISYALQITGALNMFVRTSSDLESNVVSVERVKEYAEVEQEAEWINPNKRPPSDWPASGECKFDNYKTRYRAGLDLVIRGITCNIAGGQKVGIVGRTGAGKSSLAMALFRLIESAEGKIIIDGECIAEMGLHDLRQKLTILPQDPVLFSGSLRMNLDPIDQYSDEQLWKSLEHAHLKSYVEGLADKLNYECGEGGQNLSVGQRQLVCLGRSLLHKTKILILDEATAAVDMETDELIQKTIRSEFKDCTILTIAHRLNTILDYDKVMVLDQGKIAEFDGPNELLENKTSIFHGMAKAANIVS</sequence>
<organism evidence="19 20">
    <name type="scientific">Mytilus coruscus</name>
    <name type="common">Sea mussel</name>
    <dbReference type="NCBI Taxonomy" id="42192"/>
    <lineage>
        <taxon>Eukaryota</taxon>
        <taxon>Metazoa</taxon>
        <taxon>Spiralia</taxon>
        <taxon>Lophotrochozoa</taxon>
        <taxon>Mollusca</taxon>
        <taxon>Bivalvia</taxon>
        <taxon>Autobranchia</taxon>
        <taxon>Pteriomorphia</taxon>
        <taxon>Mytilida</taxon>
        <taxon>Mytiloidea</taxon>
        <taxon>Mytilidae</taxon>
        <taxon>Mytilinae</taxon>
        <taxon>Mytilus</taxon>
    </lineage>
</organism>
<dbReference type="FunFam" id="1.20.1560.10:FF:000020">
    <property type="entry name" value="ABC metal ion transporter"/>
    <property type="match status" value="1"/>
</dbReference>
<dbReference type="Proteomes" id="UP000507470">
    <property type="component" value="Unassembled WGS sequence"/>
</dbReference>
<evidence type="ECO:0000256" key="6">
    <source>
        <dbReference type="ARBA" id="ARBA00022554"/>
    </source>
</evidence>
<dbReference type="PROSITE" id="PS50929">
    <property type="entry name" value="ABC_TM1F"/>
    <property type="match status" value="2"/>
</dbReference>
<keyword evidence="6" id="KW-0926">Vacuole</keyword>
<dbReference type="FunFam" id="3.40.50.300:FF:000074">
    <property type="entry name" value="Multidrug resistance-associated protein 5 isoform 1"/>
    <property type="match status" value="1"/>
</dbReference>
<evidence type="ECO:0000313" key="20">
    <source>
        <dbReference type="Proteomes" id="UP000507470"/>
    </source>
</evidence>
<feature type="transmembrane region" description="Helical" evidence="16">
    <location>
        <begin position="1110"/>
        <end position="1127"/>
    </location>
</feature>
<keyword evidence="12 16" id="KW-1133">Transmembrane helix</keyword>
<keyword evidence="13 16" id="KW-0472">Membrane</keyword>
<dbReference type="GO" id="GO:0000323">
    <property type="term" value="C:lytic vacuole"/>
    <property type="evidence" value="ECO:0007669"/>
    <property type="project" value="UniProtKB-ARBA"/>
</dbReference>
<dbReference type="SMART" id="SM00382">
    <property type="entry name" value="AAA"/>
    <property type="match status" value="2"/>
</dbReference>
<dbReference type="InterPro" id="IPR050173">
    <property type="entry name" value="ABC_transporter_C-like"/>
</dbReference>
<dbReference type="InterPro" id="IPR003439">
    <property type="entry name" value="ABC_transporter-like_ATP-bd"/>
</dbReference>
<dbReference type="InterPro" id="IPR003593">
    <property type="entry name" value="AAA+_ATPase"/>
</dbReference>
<dbReference type="EMBL" id="CACVKT020004375">
    <property type="protein sequence ID" value="CAC5389793.1"/>
    <property type="molecule type" value="Genomic_DNA"/>
</dbReference>
<keyword evidence="10" id="KW-0067">ATP-binding</keyword>
<keyword evidence="11" id="KW-1278">Translocase</keyword>
<dbReference type="CDD" id="cd03250">
    <property type="entry name" value="ABCC_MRP_domain1"/>
    <property type="match status" value="1"/>
</dbReference>
<dbReference type="GO" id="GO:0005886">
    <property type="term" value="C:plasma membrane"/>
    <property type="evidence" value="ECO:0007669"/>
    <property type="project" value="UniProtKB-SubCell"/>
</dbReference>
<evidence type="ECO:0000256" key="15">
    <source>
        <dbReference type="ARBA" id="ARBA00047523"/>
    </source>
</evidence>
<feature type="transmembrane region" description="Helical" evidence="16">
    <location>
        <begin position="366"/>
        <end position="386"/>
    </location>
</feature>